<dbReference type="Pfam" id="PF22947">
    <property type="entry name" value="ULD_3"/>
    <property type="match status" value="1"/>
</dbReference>
<keyword evidence="4 13" id="KW-0547">Nucleotide-binding</keyword>
<dbReference type="PANTHER" id="PTHR45794">
    <property type="entry name" value="LEUCYL-TRNA SYNTHETASE"/>
    <property type="match status" value="1"/>
</dbReference>
<evidence type="ECO:0000256" key="7">
    <source>
        <dbReference type="ARBA" id="ARBA00023146"/>
    </source>
</evidence>
<evidence type="ECO:0000259" key="16">
    <source>
        <dbReference type="Pfam" id="PF22947"/>
    </source>
</evidence>
<dbReference type="InterPro" id="IPR004493">
    <property type="entry name" value="Leu-tRNA-synth_Ia_arc/euk"/>
</dbReference>
<accession>A0A672RCB8</accession>
<evidence type="ECO:0000256" key="13">
    <source>
        <dbReference type="RuleBase" id="RU363035"/>
    </source>
</evidence>
<sequence>MTERKGTAKLDFLRKIEEEVQQKWEQEKMFEIDAPTTSEENTNKNKYFVTFPYPYMNGRLHLGHTFCLSKCEFAAGYQRLKGKQCLFPFGLHCTGMPIKACADKLKREMELYGNPPQFPEEDEEEEEQKTITDEVIIKDKSKGKKSKAVAKSGSSKFQWDIMKSLGLLDEEIVRFAEAEHWLDYFPPLALEDLKKMGLKVADWRRSFITTDVNPFYDSFVRWQYITLKERKKIKFGKRYTIYSPKDGQPCMDHDRQTGEGVGPQEYTLIKMKIVEPYPAKLSGLKGKNAFLVAATLRPETMFGQTNCWIRPDMKYIIFETANGELFISTQRSARNMSFQGFTKENGVVPVIMNIMGQDILGCALSAPLTSYKTIYALPMLTIKEDKGTGVVTSVPSDAPDDIAALRDIKKKQALREKYGIQDYMVLPFEPVPIIEIPGYGNLSAPLVCDELKIQSQNDREKLAEAKEKVYLKGFYEGIMLVEGFKGQKVQDVKKPIQKMMVEKGEAMIYMEPEKQVLSRSADECVVALCDQWYLDYGNEEWKKQATGVLEALETFCDETRKNFEATLAWLQEHACSRSYGLGTRLPWDEQWLIESLSDSTIYMAYYTVAHLLQGGVLNGQGPSPLGIRAEQMTREVWDYIFFKTAPFPKTDIPKEKLQKLRREFAFWYPVDVRVSGKDLVPNHLSYYLYNHVAMWPNDRCLYTHQMSKSTGNFLTLSQAIAKFSADGMRLTLADAGDTVEDANFVEAMADAGILRLFTWVEWVKEMIANQNNLRTGPVDTFNDRVFISEMNSSINKTEQHFERMMYKEALKSGFFEFQAAKDKYRELAIEGMHRDLVFQFIENQTLLLAPICPHLCEHTWSLLGKSGSIMKARWPTAGPVDEILIRSSQYLMDTAHDLRLRLKAYTQPAKGKKGDNKPPAKPTHCTIYVAKTHPPWQHSALSLLGKHYKSNNGALPDNKVIAMELGAMPELKKYMKRVMPFVAMIKDNLEKNGPRVLDLELEFDECAVLLENIVYLTNSLELDQIDIVFASEADDKVKEDCCPGKPFCVFRSESGVLVSLVNPQPANGLFSTRIDIRQGDSKDSIIRRLSRVNRGIKDLSKVKLMRFEDPILGPRRIPVLGKEEEGKIPISNSSVFHVNLQENKVHMSDNGLKMDIGDTLIYMVQ</sequence>
<dbReference type="GO" id="GO:0004823">
    <property type="term" value="F:leucine-tRNA ligase activity"/>
    <property type="evidence" value="ECO:0007669"/>
    <property type="project" value="UniProtKB-EC"/>
</dbReference>
<evidence type="ECO:0000259" key="14">
    <source>
        <dbReference type="Pfam" id="PF00133"/>
    </source>
</evidence>
<evidence type="ECO:0000313" key="18">
    <source>
        <dbReference type="Ensembl" id="ENSSGRP00000086437.1"/>
    </source>
</evidence>
<dbReference type="InterPro" id="IPR054509">
    <property type="entry name" value="LARS1_ULD"/>
</dbReference>
<dbReference type="InterPro" id="IPR001412">
    <property type="entry name" value="aa-tRNA-synth_I_CS"/>
</dbReference>
<evidence type="ECO:0000313" key="19">
    <source>
        <dbReference type="Proteomes" id="UP000472262"/>
    </source>
</evidence>
<dbReference type="PANTHER" id="PTHR45794:SF1">
    <property type="entry name" value="LEUCINE--TRNA LIGASE, CYTOPLASMIC"/>
    <property type="match status" value="1"/>
</dbReference>
<comment type="catalytic activity">
    <reaction evidence="10">
        <text>L-methionyl-tRNA(Leu) + H2O = tRNA(Leu) + L-methionine + H(+)</text>
        <dbReference type="Rhea" id="RHEA:77535"/>
        <dbReference type="Rhea" id="RHEA-COMP:9613"/>
        <dbReference type="Rhea" id="RHEA-COMP:18931"/>
        <dbReference type="ChEBI" id="CHEBI:15377"/>
        <dbReference type="ChEBI" id="CHEBI:15378"/>
        <dbReference type="ChEBI" id="CHEBI:57844"/>
        <dbReference type="ChEBI" id="CHEBI:78442"/>
        <dbReference type="ChEBI" id="CHEBI:78530"/>
    </reaction>
    <physiologicalReaction direction="left-to-right" evidence="10">
        <dbReference type="Rhea" id="RHEA:77536"/>
    </physiologicalReaction>
</comment>
<evidence type="ECO:0000256" key="3">
    <source>
        <dbReference type="ARBA" id="ARBA00022598"/>
    </source>
</evidence>
<dbReference type="SUPFAM" id="SSF47323">
    <property type="entry name" value="Anticodon-binding domain of a subclass of class I aminoacyl-tRNA synthetases"/>
    <property type="match status" value="1"/>
</dbReference>
<evidence type="ECO:0000259" key="17">
    <source>
        <dbReference type="Pfam" id="PF24810"/>
    </source>
</evidence>
<organism evidence="18 19">
    <name type="scientific">Sinocyclocheilus grahami</name>
    <name type="common">Dianchi golden-line fish</name>
    <name type="synonym">Barbus grahami</name>
    <dbReference type="NCBI Taxonomy" id="75366"/>
    <lineage>
        <taxon>Eukaryota</taxon>
        <taxon>Metazoa</taxon>
        <taxon>Chordata</taxon>
        <taxon>Craniata</taxon>
        <taxon>Vertebrata</taxon>
        <taxon>Euteleostomi</taxon>
        <taxon>Actinopterygii</taxon>
        <taxon>Neopterygii</taxon>
        <taxon>Teleostei</taxon>
        <taxon>Ostariophysi</taxon>
        <taxon>Cypriniformes</taxon>
        <taxon>Cyprinidae</taxon>
        <taxon>Cyprininae</taxon>
        <taxon>Sinocyclocheilus</taxon>
    </lineage>
</organism>
<dbReference type="InterPro" id="IPR055416">
    <property type="entry name" value="RBD_LARS1"/>
</dbReference>
<comment type="catalytic activity">
    <reaction evidence="9">
        <text>tRNA(Leu) + L-leucine + ATP = L-leucyl-tRNA(Leu) + AMP + diphosphate</text>
        <dbReference type="Rhea" id="RHEA:11688"/>
        <dbReference type="Rhea" id="RHEA-COMP:9613"/>
        <dbReference type="Rhea" id="RHEA-COMP:9622"/>
        <dbReference type="ChEBI" id="CHEBI:30616"/>
        <dbReference type="ChEBI" id="CHEBI:33019"/>
        <dbReference type="ChEBI" id="CHEBI:57427"/>
        <dbReference type="ChEBI" id="CHEBI:78442"/>
        <dbReference type="ChEBI" id="CHEBI:78494"/>
        <dbReference type="ChEBI" id="CHEBI:456215"/>
        <dbReference type="EC" id="6.1.1.4"/>
    </reaction>
    <physiologicalReaction direction="left-to-right" evidence="9">
        <dbReference type="Rhea" id="RHEA:11689"/>
    </physiologicalReaction>
</comment>
<feature type="domain" description="Methionyl/Valyl/Leucyl/Isoleucyl-tRNA synthetase anticodon-binding" evidence="15">
    <location>
        <begin position="783"/>
        <end position="882"/>
    </location>
</feature>
<name>A0A672RCB8_SINGR</name>
<evidence type="ECO:0000256" key="1">
    <source>
        <dbReference type="ARBA" id="ARBA00005594"/>
    </source>
</evidence>
<dbReference type="FunFam" id="1.10.730.10:FF:000084">
    <property type="entry name" value="Leucyl-tRNA synthetase b"/>
    <property type="match status" value="1"/>
</dbReference>
<dbReference type="GO" id="GO:0005524">
    <property type="term" value="F:ATP binding"/>
    <property type="evidence" value="ECO:0007669"/>
    <property type="project" value="UniProtKB-KW"/>
</dbReference>
<dbReference type="GO" id="GO:0006429">
    <property type="term" value="P:leucyl-tRNA aminoacylation"/>
    <property type="evidence" value="ECO:0007669"/>
    <property type="project" value="InterPro"/>
</dbReference>
<feature type="domain" description="Aminoacyl-tRNA synthetase class Ia" evidence="14">
    <location>
        <begin position="20"/>
        <end position="104"/>
    </location>
</feature>
<evidence type="ECO:0000256" key="8">
    <source>
        <dbReference type="ARBA" id="ARBA00030520"/>
    </source>
</evidence>
<keyword evidence="5 13" id="KW-0067">ATP-binding</keyword>
<evidence type="ECO:0000259" key="15">
    <source>
        <dbReference type="Pfam" id="PF08264"/>
    </source>
</evidence>
<keyword evidence="6 13" id="KW-0648">Protein biosynthesis</keyword>
<dbReference type="Gene3D" id="3.90.740.10">
    <property type="entry name" value="Valyl/Leucyl/Isoleucyl-tRNA synthetase, editing domain"/>
    <property type="match status" value="1"/>
</dbReference>
<dbReference type="InterPro" id="IPR009080">
    <property type="entry name" value="tRNAsynth_Ia_anticodon-bd"/>
</dbReference>
<dbReference type="SUPFAM" id="SSF50677">
    <property type="entry name" value="ValRS/IleRS/LeuRS editing domain"/>
    <property type="match status" value="1"/>
</dbReference>
<evidence type="ECO:0000256" key="11">
    <source>
        <dbReference type="ARBA" id="ARBA00053911"/>
    </source>
</evidence>
<feature type="domain" description="Leucine--tRNA ligase RagD-binding" evidence="17">
    <location>
        <begin position="929"/>
        <end position="1002"/>
    </location>
</feature>
<evidence type="ECO:0000256" key="2">
    <source>
        <dbReference type="ARBA" id="ARBA00013164"/>
    </source>
</evidence>
<dbReference type="InterPro" id="IPR013155">
    <property type="entry name" value="M/V/L/I-tRNA-synth_anticd-bd"/>
</dbReference>
<dbReference type="InterPro" id="IPR009008">
    <property type="entry name" value="Val/Leu/Ile-tRNA-synth_edit"/>
</dbReference>
<keyword evidence="3 13" id="KW-0436">Ligase</keyword>
<dbReference type="Ensembl" id="ENSSGRT00000092027.1">
    <property type="protein sequence ID" value="ENSSGRP00000086437.1"/>
    <property type="gene ID" value="ENSSGRG00000042493.1"/>
</dbReference>
<evidence type="ECO:0000256" key="9">
    <source>
        <dbReference type="ARBA" id="ARBA00050416"/>
    </source>
</evidence>
<dbReference type="Pfam" id="PF00133">
    <property type="entry name" value="tRNA-synt_1"/>
    <property type="match status" value="1"/>
</dbReference>
<evidence type="ECO:0000256" key="4">
    <source>
        <dbReference type="ARBA" id="ARBA00022741"/>
    </source>
</evidence>
<dbReference type="SUPFAM" id="SSF52374">
    <property type="entry name" value="Nucleotidylyl transferase"/>
    <property type="match status" value="1"/>
</dbReference>
<dbReference type="FunFam" id="3.90.740.10:FF:000001">
    <property type="entry name" value="Leucine--tRNA ligase, cytoplasmic"/>
    <property type="match status" value="1"/>
</dbReference>
<keyword evidence="19" id="KW-1185">Reference proteome</keyword>
<dbReference type="Pfam" id="PF08264">
    <property type="entry name" value="Anticodon_1"/>
    <property type="match status" value="1"/>
</dbReference>
<reference evidence="18" key="2">
    <citation type="submission" date="2025-09" db="UniProtKB">
        <authorList>
            <consortium name="Ensembl"/>
        </authorList>
    </citation>
    <scope>IDENTIFICATION</scope>
</reference>
<dbReference type="GO" id="GO:0002161">
    <property type="term" value="F:aminoacyl-tRNA deacylase activity"/>
    <property type="evidence" value="ECO:0007669"/>
    <property type="project" value="InterPro"/>
</dbReference>
<feature type="domain" description="Leucine--tRNA ligase ubiquitin-like" evidence="16">
    <location>
        <begin position="1053"/>
        <end position="1164"/>
    </location>
</feature>
<dbReference type="AlphaFoldDB" id="A0A672RCB8"/>
<gene>
    <name evidence="18" type="primary">lars1</name>
</gene>
<evidence type="ECO:0000256" key="10">
    <source>
        <dbReference type="ARBA" id="ARBA00051863"/>
    </source>
</evidence>
<dbReference type="Proteomes" id="UP000472262">
    <property type="component" value="Unassembled WGS sequence"/>
</dbReference>
<evidence type="ECO:0000256" key="12">
    <source>
        <dbReference type="ARBA" id="ARBA00073069"/>
    </source>
</evidence>
<keyword evidence="7 13" id="KW-0030">Aminoacyl-tRNA synthetase</keyword>
<reference evidence="18" key="1">
    <citation type="submission" date="2025-08" db="UniProtKB">
        <authorList>
            <consortium name="Ensembl"/>
        </authorList>
    </citation>
    <scope>IDENTIFICATION</scope>
</reference>
<dbReference type="Pfam" id="PF24810">
    <property type="entry name" value="RBD_LARS1"/>
    <property type="match status" value="1"/>
</dbReference>
<dbReference type="InterPro" id="IPR002300">
    <property type="entry name" value="aa-tRNA-synth_Ia"/>
</dbReference>
<evidence type="ECO:0000256" key="6">
    <source>
        <dbReference type="ARBA" id="ARBA00022917"/>
    </source>
</evidence>
<comment type="function">
    <text evidence="11">Aminoacyl-tRNA synthetase that catalyzes the specific attachment of leucine to its cognate tRNA (tRNA(Leu)). It performs tRNA aminoacylation in a two-step reaction: Leu is initially activated by ATP to form a leucyl-adenylate (Leu-AMP) intermediate; then the leucyl moiety is transferred to the acceptor 3' end of the tRNA to yield leucyl-tRNA. To improve the fidelity of catalytic reactions, it is also able to hydrolyze misactivated aminoacyl-adenylate intermediates (pre-transfer editing) and mischarged aminoacyl-tRNAs (post-transfer editing).</text>
</comment>
<evidence type="ECO:0000256" key="5">
    <source>
        <dbReference type="ARBA" id="ARBA00022840"/>
    </source>
</evidence>
<dbReference type="EC" id="6.1.1.4" evidence="2"/>
<dbReference type="NCBIfam" id="TIGR00395">
    <property type="entry name" value="leuS_arch"/>
    <property type="match status" value="1"/>
</dbReference>
<dbReference type="Gene3D" id="3.40.50.620">
    <property type="entry name" value="HUPs"/>
    <property type="match status" value="1"/>
</dbReference>
<dbReference type="InterPro" id="IPR014729">
    <property type="entry name" value="Rossmann-like_a/b/a_fold"/>
</dbReference>
<dbReference type="CDD" id="cd07959">
    <property type="entry name" value="Anticodon_Ia_Leu_AEc"/>
    <property type="match status" value="1"/>
</dbReference>
<dbReference type="FunFam" id="3.40.50.620:FF:000326">
    <property type="entry name" value="Leucine--tRNA ligase, cytoplasmic"/>
    <property type="match status" value="1"/>
</dbReference>
<proteinExistence type="inferred from homology"/>
<comment type="similarity">
    <text evidence="1 13">Belongs to the class-I aminoacyl-tRNA synthetase family.</text>
</comment>
<dbReference type="PROSITE" id="PS00178">
    <property type="entry name" value="AA_TRNA_LIGASE_I"/>
    <property type="match status" value="1"/>
</dbReference>
<dbReference type="Gene3D" id="1.10.730.10">
    <property type="entry name" value="Isoleucyl-tRNA Synthetase, Domain 1"/>
    <property type="match status" value="1"/>
</dbReference>
<protein>
    <recommendedName>
        <fullName evidence="12">Leucine--tRNA ligase, cytoplasmic</fullName>
        <ecNumber evidence="2">6.1.1.4</ecNumber>
    </recommendedName>
    <alternativeName>
        <fullName evidence="8">Leucyl-tRNA synthetase</fullName>
    </alternativeName>
</protein>